<dbReference type="OrthoDB" id="9791535at2"/>
<dbReference type="Proteomes" id="UP000184342">
    <property type="component" value="Unassembled WGS sequence"/>
</dbReference>
<name>A0A1M6GXE7_9FIRM</name>
<dbReference type="STRING" id="1122934.SAMN02745691_01420"/>
<accession>A0A1M6GXE7</accession>
<evidence type="ECO:0000313" key="1">
    <source>
        <dbReference type="EMBL" id="SHJ14616.1"/>
    </source>
</evidence>
<organism evidence="1 2">
    <name type="scientific">Parasporobacterium paucivorans DSM 15970</name>
    <dbReference type="NCBI Taxonomy" id="1122934"/>
    <lineage>
        <taxon>Bacteria</taxon>
        <taxon>Bacillati</taxon>
        <taxon>Bacillota</taxon>
        <taxon>Clostridia</taxon>
        <taxon>Lachnospirales</taxon>
        <taxon>Lachnospiraceae</taxon>
        <taxon>Parasporobacterium</taxon>
    </lineage>
</organism>
<dbReference type="EMBL" id="FQYT01000013">
    <property type="protein sequence ID" value="SHJ14616.1"/>
    <property type="molecule type" value="Genomic_DNA"/>
</dbReference>
<dbReference type="Pfam" id="PF09719">
    <property type="entry name" value="C_GCAxxG_C_C"/>
    <property type="match status" value="1"/>
</dbReference>
<evidence type="ECO:0000313" key="2">
    <source>
        <dbReference type="Proteomes" id="UP000184342"/>
    </source>
</evidence>
<reference evidence="1 2" key="1">
    <citation type="submission" date="2016-11" db="EMBL/GenBank/DDBJ databases">
        <authorList>
            <person name="Jaros S."/>
            <person name="Januszkiewicz K."/>
            <person name="Wedrychowicz H."/>
        </authorList>
    </citation>
    <scope>NUCLEOTIDE SEQUENCE [LARGE SCALE GENOMIC DNA]</scope>
    <source>
        <strain evidence="1 2">DSM 15970</strain>
    </source>
</reference>
<dbReference type="RefSeq" id="WP_094757354.1">
    <property type="nucleotide sequence ID" value="NZ_FQYT01000013.1"/>
</dbReference>
<proteinExistence type="predicted"/>
<sequence>MDIQKRIDIAMGGRGKGYACSQCVVCAFSDLLDTDEKDLFKMAEGFGGGVGGLMEVCGVVCAMAMIAGLMTSGGNIENNTTKVQTIDLTRKLAMEFKDRNGTIICRELRGEDTGTPIRDCDLCIQDGIRIIAKHFFADRVVGADK</sequence>
<dbReference type="NCBIfam" id="TIGR01909">
    <property type="entry name" value="C_GCAxxG_C_C"/>
    <property type="match status" value="1"/>
</dbReference>
<dbReference type="AlphaFoldDB" id="A0A1M6GXE7"/>
<protein>
    <submittedName>
        <fullName evidence="1">C_GCAxxG_C_C family probable redox protein</fullName>
    </submittedName>
</protein>
<keyword evidence="2" id="KW-1185">Reference proteome</keyword>
<gene>
    <name evidence="1" type="ORF">SAMN02745691_01420</name>
</gene>
<dbReference type="InterPro" id="IPR010181">
    <property type="entry name" value="CGCAxxGCC_motif"/>
</dbReference>